<evidence type="ECO:0000313" key="2">
    <source>
        <dbReference type="Proteomes" id="UP001159363"/>
    </source>
</evidence>
<accession>A0ABQ9HH64</accession>
<gene>
    <name evidence="1" type="ORF">PR048_015532</name>
</gene>
<proteinExistence type="predicted"/>
<dbReference type="Proteomes" id="UP001159363">
    <property type="component" value="Chromosome 4"/>
</dbReference>
<name>A0ABQ9HH64_9NEOP</name>
<dbReference type="EMBL" id="JARBHB010000005">
    <property type="protein sequence ID" value="KAJ8883678.1"/>
    <property type="molecule type" value="Genomic_DNA"/>
</dbReference>
<evidence type="ECO:0000313" key="1">
    <source>
        <dbReference type="EMBL" id="KAJ8883678.1"/>
    </source>
</evidence>
<sequence>MECSVGIFLNEPCHKTAYGKSLCTNCWTRIFDLSCATDSNDLAYEPSSRTIENVNTACQLLGESPLKVAKLSSDTRMSVTSRKVEKVSKSLGKKLSTSFDVPYVDEGLFVALDNSGEYSILINKLKEKMK</sequence>
<organism evidence="1 2">
    <name type="scientific">Dryococelus australis</name>
    <dbReference type="NCBI Taxonomy" id="614101"/>
    <lineage>
        <taxon>Eukaryota</taxon>
        <taxon>Metazoa</taxon>
        <taxon>Ecdysozoa</taxon>
        <taxon>Arthropoda</taxon>
        <taxon>Hexapoda</taxon>
        <taxon>Insecta</taxon>
        <taxon>Pterygota</taxon>
        <taxon>Neoptera</taxon>
        <taxon>Polyneoptera</taxon>
        <taxon>Phasmatodea</taxon>
        <taxon>Verophasmatodea</taxon>
        <taxon>Anareolatae</taxon>
        <taxon>Phasmatidae</taxon>
        <taxon>Eurycanthinae</taxon>
        <taxon>Dryococelus</taxon>
    </lineage>
</organism>
<keyword evidence="2" id="KW-1185">Reference proteome</keyword>
<reference evidence="1 2" key="1">
    <citation type="submission" date="2023-02" db="EMBL/GenBank/DDBJ databases">
        <title>LHISI_Scaffold_Assembly.</title>
        <authorList>
            <person name="Stuart O.P."/>
            <person name="Cleave R."/>
            <person name="Magrath M.J.L."/>
            <person name="Mikheyev A.S."/>
        </authorList>
    </citation>
    <scope>NUCLEOTIDE SEQUENCE [LARGE SCALE GENOMIC DNA]</scope>
    <source>
        <strain evidence="1">Daus_M_001</strain>
        <tissue evidence="1">Leg muscle</tissue>
    </source>
</reference>
<comment type="caution">
    <text evidence="1">The sequence shown here is derived from an EMBL/GenBank/DDBJ whole genome shotgun (WGS) entry which is preliminary data.</text>
</comment>
<protein>
    <submittedName>
        <fullName evidence="1">Uncharacterized protein</fullName>
    </submittedName>
</protein>